<evidence type="ECO:0000313" key="9">
    <source>
        <dbReference type="Proteomes" id="UP001470230"/>
    </source>
</evidence>
<dbReference type="InterPro" id="IPR011009">
    <property type="entry name" value="Kinase-like_dom_sf"/>
</dbReference>
<evidence type="ECO:0000256" key="4">
    <source>
        <dbReference type="ARBA" id="ARBA00022741"/>
    </source>
</evidence>
<dbReference type="SUPFAM" id="SSF56112">
    <property type="entry name" value="Protein kinase-like (PK-like)"/>
    <property type="match status" value="1"/>
</dbReference>
<evidence type="ECO:0000256" key="6">
    <source>
        <dbReference type="ARBA" id="ARBA00022840"/>
    </source>
</evidence>
<keyword evidence="9" id="KW-1185">Reference proteome</keyword>
<dbReference type="InterPro" id="IPR000719">
    <property type="entry name" value="Prot_kinase_dom"/>
</dbReference>
<dbReference type="InterPro" id="IPR008271">
    <property type="entry name" value="Ser/Thr_kinase_AS"/>
</dbReference>
<evidence type="ECO:0000256" key="3">
    <source>
        <dbReference type="ARBA" id="ARBA00022679"/>
    </source>
</evidence>
<keyword evidence="3" id="KW-0808">Transferase</keyword>
<name>A0ABR2K6X3_9EUKA</name>
<dbReference type="Gene3D" id="1.10.510.10">
    <property type="entry name" value="Transferase(Phosphotransferase) domain 1"/>
    <property type="match status" value="1"/>
</dbReference>
<evidence type="ECO:0000259" key="7">
    <source>
        <dbReference type="PROSITE" id="PS50011"/>
    </source>
</evidence>
<dbReference type="Proteomes" id="UP001470230">
    <property type="component" value="Unassembled WGS sequence"/>
</dbReference>
<protein>
    <recommendedName>
        <fullName evidence="1">non-specific serine/threonine protein kinase</fullName>
        <ecNumber evidence="1">2.7.11.1</ecNumber>
    </recommendedName>
</protein>
<evidence type="ECO:0000256" key="5">
    <source>
        <dbReference type="ARBA" id="ARBA00022777"/>
    </source>
</evidence>
<dbReference type="PANTHER" id="PTHR44167:SF23">
    <property type="entry name" value="CDC7 KINASE, ISOFORM A-RELATED"/>
    <property type="match status" value="1"/>
</dbReference>
<dbReference type="Pfam" id="PF00069">
    <property type="entry name" value="Pkinase"/>
    <property type="match status" value="1"/>
</dbReference>
<keyword evidence="6" id="KW-0067">ATP-binding</keyword>
<dbReference type="PROSITE" id="PS00108">
    <property type="entry name" value="PROTEIN_KINASE_ST"/>
    <property type="match status" value="1"/>
</dbReference>
<proteinExistence type="predicted"/>
<dbReference type="EMBL" id="JAPFFF010000007">
    <property type="protein sequence ID" value="KAK8886677.1"/>
    <property type="molecule type" value="Genomic_DNA"/>
</dbReference>
<keyword evidence="4" id="KW-0547">Nucleotide-binding</keyword>
<dbReference type="SMART" id="SM00220">
    <property type="entry name" value="S_TKc"/>
    <property type="match status" value="1"/>
</dbReference>
<evidence type="ECO:0000256" key="2">
    <source>
        <dbReference type="ARBA" id="ARBA00022527"/>
    </source>
</evidence>
<dbReference type="PROSITE" id="PS50011">
    <property type="entry name" value="PROTEIN_KINASE_DOM"/>
    <property type="match status" value="1"/>
</dbReference>
<comment type="caution">
    <text evidence="8">The sequence shown here is derived from an EMBL/GenBank/DDBJ whole genome shotgun (WGS) entry which is preliminary data.</text>
</comment>
<evidence type="ECO:0000256" key="1">
    <source>
        <dbReference type="ARBA" id="ARBA00012513"/>
    </source>
</evidence>
<gene>
    <name evidence="8" type="ORF">M9Y10_042144</name>
</gene>
<organism evidence="8 9">
    <name type="scientific">Tritrichomonas musculus</name>
    <dbReference type="NCBI Taxonomy" id="1915356"/>
    <lineage>
        <taxon>Eukaryota</taxon>
        <taxon>Metamonada</taxon>
        <taxon>Parabasalia</taxon>
        <taxon>Tritrichomonadida</taxon>
        <taxon>Tritrichomonadidae</taxon>
        <taxon>Tritrichomonas</taxon>
    </lineage>
</organism>
<reference evidence="8 9" key="1">
    <citation type="submission" date="2024-04" db="EMBL/GenBank/DDBJ databases">
        <title>Tritrichomonas musculus Genome.</title>
        <authorList>
            <person name="Alves-Ferreira E."/>
            <person name="Grigg M."/>
            <person name="Lorenzi H."/>
            <person name="Galac M."/>
        </authorList>
    </citation>
    <scope>NUCLEOTIDE SEQUENCE [LARGE SCALE GENOMIC DNA]</scope>
    <source>
        <strain evidence="8 9">EAF2021</strain>
    </source>
</reference>
<dbReference type="EC" id="2.7.11.1" evidence="1"/>
<evidence type="ECO:0000313" key="8">
    <source>
        <dbReference type="EMBL" id="KAK8886677.1"/>
    </source>
</evidence>
<feature type="domain" description="Protein kinase" evidence="7">
    <location>
        <begin position="20"/>
        <end position="302"/>
    </location>
</feature>
<keyword evidence="2" id="KW-0723">Serine/threonine-protein kinase</keyword>
<sequence length="335" mass="39366">MSEPMIDYDLFYPTNKIGKYTIESEIKTSTRNKIYKVYIPPNQKEYFAIKILPYQTQEEINNYAKEKTILDQILDENMALFPIDNMTFTSSKQIINEEGEIIECNVTFMCIVMNFFDYLDLGNYFFELQNESQNKTPLTPEQIAVIFDKSLKILHHLHSKGIIHHDIKPGNFLIRSISPFDILLTDFELTFQLKESKDILTLCGTPKFIAPEILNEKPHNTSADIWSLGIMIYYLVMGKYPFRISEFDNDLMIILKKIEKNKDNLIFNINIPIEMQNILKRMLTFDPQERISANEALNHPYFIKYYNTEEKLKPIITKGTKLELEYSDAMKLENK</sequence>
<dbReference type="PANTHER" id="PTHR44167">
    <property type="entry name" value="OVARIAN-SPECIFIC SERINE/THREONINE-PROTEIN KINASE LOK-RELATED"/>
    <property type="match status" value="1"/>
</dbReference>
<accession>A0ABR2K6X3</accession>
<keyword evidence="5" id="KW-0418">Kinase</keyword>